<dbReference type="InterPro" id="IPR001360">
    <property type="entry name" value="Glyco_hydro_1"/>
</dbReference>
<keyword evidence="4 8" id="KW-0378">Hydrolase</keyword>
<keyword evidence="9" id="KW-0732">Signal</keyword>
<evidence type="ECO:0000313" key="10">
    <source>
        <dbReference type="EMBL" id="KAK6183902.1"/>
    </source>
</evidence>
<feature type="signal peptide" evidence="9">
    <location>
        <begin position="1"/>
        <end position="15"/>
    </location>
</feature>
<dbReference type="GO" id="GO:0005975">
    <property type="term" value="P:carbohydrate metabolic process"/>
    <property type="evidence" value="ECO:0007669"/>
    <property type="project" value="InterPro"/>
</dbReference>
<evidence type="ECO:0000313" key="11">
    <source>
        <dbReference type="Proteomes" id="UP001347796"/>
    </source>
</evidence>
<keyword evidence="5" id="KW-0325">Glycoprotein</keyword>
<sequence>MLYLLILLLASSVLAKNYTERLIVGHFPAEFAFGVASSAYQVEGAWDADGKGKSIWDVFAHQPGHIKDGSTGDVSDDQYHKFKEDVQHLKWLGVTHYRLSIAWTRLLPDGTINNINQKGIDHYNAVIDELFNNNIVPFVTLFHWDLPQGLQDYGGWENDTIIEHYKNYADLCFKSFGDRVTNWITFNEPFITSWMGHETGVNAPGIKDVDAEYRTAHNLIRSHVKAYRHYDQRYKTAQMGRVGITLDTEWKEPRTESPADLAASNRAMVFRLGWFANPIVYGDYPKIMKDKLAERSKIQGHAGSRLPTFTAAEIAENKGALDFLGINHYSTNFVQATTSDKTKPGFFNDQDVAYISTNKYAWGLRKLLNYIKTTYGNIDVYITENGAADCGTNEDQVRVDYVKRYLNAVLQAIQDGCPVKGYFVWSLLDSYEWDSGYTVKMGLFRVDFSRPDLPRYPKTSAYFYKSICKEKGFTQSILDFRAFAKDRDEFVYGQFPAGFMWGLATAAYQVEGAWNEDGKGPSIWDDFAHQSGRIANGDTGDVACDSYHKYKEDVQMLKHVGVTFYRFSIAWSRVLPDGTLGSLNSKGIDYYNRLIDELLANNITPFVTLYHWDLPSALQKQGGWLNESIIDRYNDYAKLCFENFGDRVKLWLTFNEAYVISWLGHGIGIFAPGIKSPGTGVYQVAHNIIRSHVKAYHSYDTLFRSRFNGKVGITLDIEWKEPFTMSSADGYAAERALQFKLGWFANAIFGNGDYPSVMKQYVAAKSKSQHLLKSRLPEFTDDEKRMNAGSYDFLGINHYTTNLVSDVPNTDSTPSYERDQDIETREDPCWEKTPVDWLRVNPWGIRKLLNYIKSRYGNPTVYITESGRPDVDGVDDQGRISYYKSYTNELMKAINIDGCNVKGYTGWSLMDNLEWSSGYSLRFGVYYVNFTDPARPRTPRKSVDFLRNLFSNNGFYKQ</sequence>
<evidence type="ECO:0000256" key="6">
    <source>
        <dbReference type="ARBA" id="ARBA00023295"/>
    </source>
</evidence>
<feature type="active site" description="Nucleophile" evidence="7">
    <location>
        <position position="384"/>
    </location>
</feature>
<dbReference type="AlphaFoldDB" id="A0AAN8JRZ6"/>
<dbReference type="PRINTS" id="PR00131">
    <property type="entry name" value="GLHYDRLASE1"/>
</dbReference>
<gene>
    <name evidence="10" type="ORF">SNE40_006473</name>
</gene>
<dbReference type="InterPro" id="IPR018120">
    <property type="entry name" value="Glyco_hydro_1_AS"/>
</dbReference>
<dbReference type="Proteomes" id="UP001347796">
    <property type="component" value="Unassembled WGS sequence"/>
</dbReference>
<comment type="caution">
    <text evidence="10">The sequence shown here is derived from an EMBL/GenBank/DDBJ whole genome shotgun (WGS) entry which is preliminary data.</text>
</comment>
<dbReference type="GO" id="GO:0004553">
    <property type="term" value="F:hydrolase activity, hydrolyzing O-glycosyl compounds"/>
    <property type="evidence" value="ECO:0007669"/>
    <property type="project" value="InterPro"/>
</dbReference>
<dbReference type="FunFam" id="3.20.20.80:FF:000013">
    <property type="entry name" value="lactase-phlorizin hydrolase"/>
    <property type="match status" value="2"/>
</dbReference>
<evidence type="ECO:0000256" key="5">
    <source>
        <dbReference type="ARBA" id="ARBA00023180"/>
    </source>
</evidence>
<dbReference type="PROSITE" id="PS00653">
    <property type="entry name" value="GLYCOSYL_HYDROL_F1_2"/>
    <property type="match status" value="2"/>
</dbReference>
<dbReference type="EC" id="3.2.1.21" evidence="3"/>
<protein>
    <recommendedName>
        <fullName evidence="3">beta-glucosidase</fullName>
        <ecNumber evidence="3">3.2.1.21</ecNumber>
    </recommendedName>
</protein>
<dbReference type="PANTHER" id="PTHR10353">
    <property type="entry name" value="GLYCOSYL HYDROLASE"/>
    <property type="match status" value="1"/>
</dbReference>
<dbReference type="SUPFAM" id="SSF51445">
    <property type="entry name" value="(Trans)glycosidases"/>
    <property type="match status" value="2"/>
</dbReference>
<dbReference type="PROSITE" id="PS00572">
    <property type="entry name" value="GLYCOSYL_HYDROL_F1_1"/>
    <property type="match status" value="1"/>
</dbReference>
<evidence type="ECO:0000256" key="9">
    <source>
        <dbReference type="SAM" id="SignalP"/>
    </source>
</evidence>
<dbReference type="InterPro" id="IPR017853">
    <property type="entry name" value="GH"/>
</dbReference>
<evidence type="ECO:0000256" key="4">
    <source>
        <dbReference type="ARBA" id="ARBA00022801"/>
    </source>
</evidence>
<dbReference type="Pfam" id="PF00232">
    <property type="entry name" value="Glyco_hydro_1"/>
    <property type="match status" value="2"/>
</dbReference>
<evidence type="ECO:0000256" key="7">
    <source>
        <dbReference type="PROSITE-ProRule" id="PRU10055"/>
    </source>
</evidence>
<dbReference type="PANTHER" id="PTHR10353:SF36">
    <property type="entry name" value="LP05116P"/>
    <property type="match status" value="1"/>
</dbReference>
<evidence type="ECO:0000256" key="3">
    <source>
        <dbReference type="ARBA" id="ARBA00012744"/>
    </source>
</evidence>
<reference evidence="10 11" key="1">
    <citation type="submission" date="2024-01" db="EMBL/GenBank/DDBJ databases">
        <title>The genome of the rayed Mediterranean limpet Patella caerulea (Linnaeus, 1758).</title>
        <authorList>
            <person name="Anh-Thu Weber A."/>
            <person name="Halstead-Nussloch G."/>
        </authorList>
    </citation>
    <scope>NUCLEOTIDE SEQUENCE [LARGE SCALE GENOMIC DNA]</scope>
    <source>
        <strain evidence="10">AATW-2023a</strain>
        <tissue evidence="10">Whole specimen</tissue>
    </source>
</reference>
<accession>A0AAN8JRZ6</accession>
<organism evidence="10 11">
    <name type="scientific">Patella caerulea</name>
    <name type="common">Rayed Mediterranean limpet</name>
    <dbReference type="NCBI Taxonomy" id="87958"/>
    <lineage>
        <taxon>Eukaryota</taxon>
        <taxon>Metazoa</taxon>
        <taxon>Spiralia</taxon>
        <taxon>Lophotrochozoa</taxon>
        <taxon>Mollusca</taxon>
        <taxon>Gastropoda</taxon>
        <taxon>Patellogastropoda</taxon>
        <taxon>Patelloidea</taxon>
        <taxon>Patellidae</taxon>
        <taxon>Patella</taxon>
    </lineage>
</organism>
<comment type="similarity">
    <text evidence="1">Belongs to the glycosyl hydrolase 1 family.</text>
</comment>
<proteinExistence type="inferred from homology"/>
<evidence type="ECO:0000256" key="1">
    <source>
        <dbReference type="ARBA" id="ARBA00010838"/>
    </source>
</evidence>
<evidence type="ECO:0000256" key="2">
    <source>
        <dbReference type="ARBA" id="ARBA00011738"/>
    </source>
</evidence>
<dbReference type="InterPro" id="IPR033132">
    <property type="entry name" value="GH_1_N_CS"/>
</dbReference>
<feature type="chain" id="PRO_5042823887" description="beta-glucosidase" evidence="9">
    <location>
        <begin position="16"/>
        <end position="958"/>
    </location>
</feature>
<evidence type="ECO:0000256" key="8">
    <source>
        <dbReference type="RuleBase" id="RU004468"/>
    </source>
</evidence>
<name>A0AAN8JRZ6_PATCE</name>
<dbReference type="EMBL" id="JAZGQO010000006">
    <property type="protein sequence ID" value="KAK6183902.1"/>
    <property type="molecule type" value="Genomic_DNA"/>
</dbReference>
<keyword evidence="6 8" id="KW-0326">Glycosidase</keyword>
<comment type="subunit">
    <text evidence="2">Homodimer.</text>
</comment>
<dbReference type="Gene3D" id="3.20.20.80">
    <property type="entry name" value="Glycosidases"/>
    <property type="match status" value="2"/>
</dbReference>
<keyword evidence="11" id="KW-1185">Reference proteome</keyword>